<reference evidence="5 6" key="2">
    <citation type="journal article" date="2018" name="Int. J. Syst. Evol. Microbiol.">
        <title>Marinobacterium aestuarii sp. nov., a benzene-degrading marine bacterium isolated from estuary sediment.</title>
        <authorList>
            <person name="Bae S.S."/>
            <person name="Jung J."/>
            <person name="Chung D."/>
            <person name="Baek K."/>
        </authorList>
    </citation>
    <scope>NUCLEOTIDE SEQUENCE [LARGE SCALE GENOMIC DNA]</scope>
    <source>
        <strain evidence="5 6">ST58-10</strain>
    </source>
</reference>
<dbReference type="SMART" id="SM00062">
    <property type="entry name" value="PBPb"/>
    <property type="match status" value="1"/>
</dbReference>
<evidence type="ECO:0000256" key="2">
    <source>
        <dbReference type="ARBA" id="ARBA00022729"/>
    </source>
</evidence>
<dbReference type="Pfam" id="PF00497">
    <property type="entry name" value="SBP_bac_3"/>
    <property type="match status" value="1"/>
</dbReference>
<evidence type="ECO:0000313" key="6">
    <source>
        <dbReference type="Proteomes" id="UP000078070"/>
    </source>
</evidence>
<dbReference type="SUPFAM" id="SSF53850">
    <property type="entry name" value="Periplasmic binding protein-like II"/>
    <property type="match status" value="1"/>
</dbReference>
<dbReference type="NCBIfam" id="TIGR02995">
    <property type="entry name" value="ectoine_ehuB"/>
    <property type="match status" value="1"/>
</dbReference>
<dbReference type="EMBL" id="CP015839">
    <property type="protein sequence ID" value="ANG62946.1"/>
    <property type="molecule type" value="Genomic_DNA"/>
</dbReference>
<dbReference type="PANTHER" id="PTHR35936:SF17">
    <property type="entry name" value="ARGININE-BINDING EXTRACELLULAR PROTEIN ARTP"/>
    <property type="match status" value="1"/>
</dbReference>
<dbReference type="CDD" id="cd01002">
    <property type="entry name" value="PBP2_Ehub_like"/>
    <property type="match status" value="1"/>
</dbReference>
<keyword evidence="2 3" id="KW-0732">Signal</keyword>
<comment type="similarity">
    <text evidence="1">Belongs to the bacterial solute-binding protein 3 family.</text>
</comment>
<sequence>MKRTLTALLLSLVSTLPLADTLDDAKASGKLTLAVANEIPYGYLSSDGEAKGEAPEIALRTLKALGIDNVEVLVTEFGSLIPGLKAGRFDVIAAGMYINPKRCEQILFSNPTYTIGEGFLVKTGNPLTLTGYNDIKTQPDLKLGVMAGAVEFGYAKDFGIALDQIVTLPDYPSGVAALKAGRVDALAGTVLTMAELGKKSDAVELAQPFEDLVIDGDKVNGYGGFGFRRGDEGLRDAFNTQLAAFIGSEEHLALVEPYGFGAHTLPGDVTTAQLCQP</sequence>
<dbReference type="InterPro" id="IPR001638">
    <property type="entry name" value="Solute-binding_3/MltF_N"/>
</dbReference>
<evidence type="ECO:0000256" key="3">
    <source>
        <dbReference type="SAM" id="SignalP"/>
    </source>
</evidence>
<dbReference type="RefSeq" id="WP_067381960.1">
    <property type="nucleotide sequence ID" value="NZ_CP015839.1"/>
</dbReference>
<feature type="signal peptide" evidence="3">
    <location>
        <begin position="1"/>
        <end position="19"/>
    </location>
</feature>
<dbReference type="OrthoDB" id="9768183at2"/>
<dbReference type="AlphaFoldDB" id="A0A1A9EYD6"/>
<protein>
    <submittedName>
        <fullName evidence="5">Ectoine/hydroxyectoine ABC transporter substrate-binding protein EhuB</fullName>
    </submittedName>
</protein>
<dbReference type="PANTHER" id="PTHR35936">
    <property type="entry name" value="MEMBRANE-BOUND LYTIC MUREIN TRANSGLYCOSYLASE F"/>
    <property type="match status" value="1"/>
</dbReference>
<dbReference type="Proteomes" id="UP000078070">
    <property type="component" value="Chromosome"/>
</dbReference>
<evidence type="ECO:0000256" key="1">
    <source>
        <dbReference type="ARBA" id="ARBA00010333"/>
    </source>
</evidence>
<gene>
    <name evidence="5" type="ORF">A8C75_10920</name>
</gene>
<organism evidence="5 6">
    <name type="scientific">Marinobacterium aestuarii</name>
    <dbReference type="NCBI Taxonomy" id="1821621"/>
    <lineage>
        <taxon>Bacteria</taxon>
        <taxon>Pseudomonadati</taxon>
        <taxon>Pseudomonadota</taxon>
        <taxon>Gammaproteobacteria</taxon>
        <taxon>Oceanospirillales</taxon>
        <taxon>Oceanospirillaceae</taxon>
        <taxon>Marinobacterium</taxon>
    </lineage>
</organism>
<dbReference type="KEGG" id="mars:A8C75_10920"/>
<feature type="chain" id="PRO_5008386535" evidence="3">
    <location>
        <begin position="20"/>
        <end position="277"/>
    </location>
</feature>
<accession>A0A1A9EYD6</accession>
<dbReference type="Gene3D" id="3.40.190.10">
    <property type="entry name" value="Periplasmic binding protein-like II"/>
    <property type="match status" value="2"/>
</dbReference>
<dbReference type="STRING" id="1821621.A8C75_10920"/>
<feature type="domain" description="Solute-binding protein family 3/N-terminal" evidence="4">
    <location>
        <begin position="30"/>
        <end position="262"/>
    </location>
</feature>
<dbReference type="GO" id="GO:0051470">
    <property type="term" value="P:ectoine transmembrane transport"/>
    <property type="evidence" value="ECO:0007669"/>
    <property type="project" value="InterPro"/>
</dbReference>
<keyword evidence="6" id="KW-1185">Reference proteome</keyword>
<reference evidence="6" key="1">
    <citation type="submission" date="2016-05" db="EMBL/GenBank/DDBJ databases">
        <authorList>
            <person name="Baek K."/>
            <person name="Yang S.-J."/>
        </authorList>
    </citation>
    <scope>NUCLEOTIDE SEQUENCE [LARGE SCALE GENOMIC DNA]</scope>
    <source>
        <strain evidence="6">ST58-10</strain>
    </source>
</reference>
<proteinExistence type="inferred from homology"/>
<evidence type="ECO:0000259" key="4">
    <source>
        <dbReference type="SMART" id="SM00062"/>
    </source>
</evidence>
<name>A0A1A9EYD6_9GAMM</name>
<dbReference type="GO" id="GO:0033294">
    <property type="term" value="F:ectoine binding"/>
    <property type="evidence" value="ECO:0007669"/>
    <property type="project" value="InterPro"/>
</dbReference>
<dbReference type="InterPro" id="IPR014337">
    <property type="entry name" value="Ectoine_EhuB"/>
</dbReference>
<evidence type="ECO:0000313" key="5">
    <source>
        <dbReference type="EMBL" id="ANG62946.1"/>
    </source>
</evidence>